<dbReference type="AlphaFoldDB" id="A0A317WQP7"/>
<feature type="chain" id="PRO_5016311090" description="Secreted protein" evidence="2">
    <location>
        <begin position="17"/>
        <end position="82"/>
    </location>
</feature>
<proteinExistence type="predicted"/>
<dbReference type="OrthoDB" id="5393606at2759"/>
<evidence type="ECO:0000256" key="2">
    <source>
        <dbReference type="SAM" id="SignalP"/>
    </source>
</evidence>
<feature type="signal peptide" evidence="2">
    <location>
        <begin position="1"/>
        <end position="16"/>
    </location>
</feature>
<comment type="caution">
    <text evidence="3">The sequence shown here is derived from an EMBL/GenBank/DDBJ whole genome shotgun (WGS) entry which is preliminary data.</text>
</comment>
<sequence length="82" mass="9015">MLWWSMIEASLGLVVACLPVIRPLLGKAKVARMPGKNRGDGQSQESQQRLFVLEPYPGSASQVQRQPQSLNTPSSRSFSDCV</sequence>
<feature type="compositionally biased region" description="Polar residues" evidence="1">
    <location>
        <begin position="59"/>
        <end position="82"/>
    </location>
</feature>
<evidence type="ECO:0008006" key="5">
    <source>
        <dbReference type="Google" id="ProtNLM"/>
    </source>
</evidence>
<feature type="region of interest" description="Disordered" evidence="1">
    <location>
        <begin position="58"/>
        <end position="82"/>
    </location>
</feature>
<keyword evidence="4" id="KW-1185">Reference proteome</keyword>
<gene>
    <name evidence="3" type="ORF">BO70DRAFT_359819</name>
</gene>
<accession>A0A317WQP7</accession>
<dbReference type="EMBL" id="MSFL01000005">
    <property type="protein sequence ID" value="PWY88385.1"/>
    <property type="molecule type" value="Genomic_DNA"/>
</dbReference>
<protein>
    <recommendedName>
        <fullName evidence="5">Secreted protein</fullName>
    </recommendedName>
</protein>
<evidence type="ECO:0000313" key="4">
    <source>
        <dbReference type="Proteomes" id="UP000247233"/>
    </source>
</evidence>
<evidence type="ECO:0000313" key="3">
    <source>
        <dbReference type="EMBL" id="PWY88385.1"/>
    </source>
</evidence>
<dbReference type="VEuPathDB" id="FungiDB:BO70DRAFT_359819"/>
<dbReference type="Proteomes" id="UP000247233">
    <property type="component" value="Unassembled WGS sequence"/>
</dbReference>
<name>A0A317WQP7_9EURO</name>
<evidence type="ECO:0000256" key="1">
    <source>
        <dbReference type="SAM" id="MobiDB-lite"/>
    </source>
</evidence>
<reference evidence="3 4" key="1">
    <citation type="submission" date="2016-12" db="EMBL/GenBank/DDBJ databases">
        <title>The genomes of Aspergillus section Nigri reveals drivers in fungal speciation.</title>
        <authorList>
            <consortium name="DOE Joint Genome Institute"/>
            <person name="Vesth T.C."/>
            <person name="Nybo J."/>
            <person name="Theobald S."/>
            <person name="Brandl J."/>
            <person name="Frisvad J.C."/>
            <person name="Nielsen K.F."/>
            <person name="Lyhne E.K."/>
            <person name="Kogle M.E."/>
            <person name="Kuo A."/>
            <person name="Riley R."/>
            <person name="Clum A."/>
            <person name="Nolan M."/>
            <person name="Lipzen A."/>
            <person name="Salamov A."/>
            <person name="Henrissat B."/>
            <person name="Wiebenga A."/>
            <person name="De Vries R.P."/>
            <person name="Grigoriev I.V."/>
            <person name="Mortensen U.H."/>
            <person name="Andersen M.R."/>
            <person name="Baker S.E."/>
        </authorList>
    </citation>
    <scope>NUCLEOTIDE SEQUENCE [LARGE SCALE GENOMIC DNA]</scope>
    <source>
        <strain evidence="3 4">CBS 117.55</strain>
    </source>
</reference>
<organism evidence="3 4">
    <name type="scientific">Aspergillus heteromorphus CBS 117.55</name>
    <dbReference type="NCBI Taxonomy" id="1448321"/>
    <lineage>
        <taxon>Eukaryota</taxon>
        <taxon>Fungi</taxon>
        <taxon>Dikarya</taxon>
        <taxon>Ascomycota</taxon>
        <taxon>Pezizomycotina</taxon>
        <taxon>Eurotiomycetes</taxon>
        <taxon>Eurotiomycetidae</taxon>
        <taxon>Eurotiales</taxon>
        <taxon>Aspergillaceae</taxon>
        <taxon>Aspergillus</taxon>
        <taxon>Aspergillus subgen. Circumdati</taxon>
    </lineage>
</organism>
<keyword evidence="2" id="KW-0732">Signal</keyword>
<dbReference type="GeneID" id="37064866"/>
<dbReference type="RefSeq" id="XP_025401921.1">
    <property type="nucleotide sequence ID" value="XM_025542629.1"/>
</dbReference>